<dbReference type="InterPro" id="IPR022682">
    <property type="entry name" value="Calpain_domain_III"/>
</dbReference>
<dbReference type="Proteomes" id="UP001519460">
    <property type="component" value="Unassembled WGS sequence"/>
</dbReference>
<dbReference type="Gene3D" id="2.60.40.150">
    <property type="entry name" value="C2 domain"/>
    <property type="match status" value="1"/>
</dbReference>
<dbReference type="PROSITE" id="PS50203">
    <property type="entry name" value="CALPAIN_CAT"/>
    <property type="match status" value="1"/>
</dbReference>
<gene>
    <name evidence="9" type="ORF">BaRGS_00018805</name>
</gene>
<evidence type="ECO:0000256" key="4">
    <source>
        <dbReference type="ARBA" id="ARBA00022807"/>
    </source>
</evidence>
<evidence type="ECO:0000259" key="7">
    <source>
        <dbReference type="PROSITE" id="PS50004"/>
    </source>
</evidence>
<dbReference type="SMART" id="SM00720">
    <property type="entry name" value="calpain_III"/>
    <property type="match status" value="1"/>
</dbReference>
<dbReference type="InterPro" id="IPR036213">
    <property type="entry name" value="Calpain_III_sf"/>
</dbReference>
<evidence type="ECO:0000256" key="2">
    <source>
        <dbReference type="ARBA" id="ARBA00022670"/>
    </source>
</evidence>
<dbReference type="GO" id="GO:0008234">
    <property type="term" value="F:cysteine-type peptidase activity"/>
    <property type="evidence" value="ECO:0007669"/>
    <property type="project" value="UniProtKB-KW"/>
</dbReference>
<evidence type="ECO:0000313" key="9">
    <source>
        <dbReference type="EMBL" id="KAK7489940.1"/>
    </source>
</evidence>
<dbReference type="PANTHER" id="PTHR10183">
    <property type="entry name" value="CALPAIN"/>
    <property type="match status" value="1"/>
</dbReference>
<dbReference type="SUPFAM" id="SSF54001">
    <property type="entry name" value="Cysteine proteinases"/>
    <property type="match status" value="1"/>
</dbReference>
<dbReference type="InterPro" id="IPR022683">
    <property type="entry name" value="Calpain_III"/>
</dbReference>
<dbReference type="Pfam" id="PF00168">
    <property type="entry name" value="C2"/>
    <property type="match status" value="1"/>
</dbReference>
<dbReference type="PRINTS" id="PR00704">
    <property type="entry name" value="CALPAIN"/>
</dbReference>
<keyword evidence="10" id="KW-1185">Reference proteome</keyword>
<dbReference type="SUPFAM" id="SSF49562">
    <property type="entry name" value="C2 domain (Calcium/lipid-binding domain, CaLB)"/>
    <property type="match status" value="1"/>
</dbReference>
<evidence type="ECO:0000256" key="5">
    <source>
        <dbReference type="PIRSR" id="PIRSR622684-1"/>
    </source>
</evidence>
<comment type="caution">
    <text evidence="9">The sequence shown here is derived from an EMBL/GenBank/DDBJ whole genome shotgun (WGS) entry which is preliminary data.</text>
</comment>
<dbReference type="InterPro" id="IPR000008">
    <property type="entry name" value="C2_dom"/>
</dbReference>
<dbReference type="GO" id="GO:0006508">
    <property type="term" value="P:proteolysis"/>
    <property type="evidence" value="ECO:0007669"/>
    <property type="project" value="UniProtKB-KW"/>
</dbReference>
<dbReference type="CDD" id="cd00044">
    <property type="entry name" value="CysPc"/>
    <property type="match status" value="1"/>
</dbReference>
<protein>
    <submittedName>
        <fullName evidence="9">Uncharacterized protein</fullName>
    </submittedName>
</protein>
<evidence type="ECO:0000313" key="10">
    <source>
        <dbReference type="Proteomes" id="UP001519460"/>
    </source>
</evidence>
<dbReference type="Gene3D" id="2.60.120.380">
    <property type="match status" value="1"/>
</dbReference>
<dbReference type="Gene3D" id="3.90.70.10">
    <property type="entry name" value="Cysteine proteinases"/>
    <property type="match status" value="1"/>
</dbReference>
<evidence type="ECO:0000256" key="6">
    <source>
        <dbReference type="PROSITE-ProRule" id="PRU00239"/>
    </source>
</evidence>
<dbReference type="PROSITE" id="PS50004">
    <property type="entry name" value="C2"/>
    <property type="match status" value="1"/>
</dbReference>
<keyword evidence="3" id="KW-0378">Hydrolase</keyword>
<keyword evidence="4" id="KW-0788">Thiol protease</keyword>
<dbReference type="SUPFAM" id="SSF49758">
    <property type="entry name" value="Calpain large subunit, middle domain (domain III)"/>
    <property type="match status" value="1"/>
</dbReference>
<evidence type="ECO:0000256" key="3">
    <source>
        <dbReference type="ARBA" id="ARBA00022801"/>
    </source>
</evidence>
<sequence length="587" mass="67277">MHHQKDLVKRGVLWEDEEFPANSKSLYFSKVDNTVQWMRPKELCKVPRLIEDCVTCNDLDPGELGNNWLLTACAAIAKDKKALAKVVPDHKLQEWDDKNQYAGIFKFSFWRFVAQRVLVRLLEKAYAKLYGDYESLGHCYTLDSLVDFTGGVAERIEINSLLLNDEGRQAFFKRLQDALDAGDFLLSRVESLKEDFDEEPEEDNESYSVTAIKFIEVNKNLQANTGFTTLKLVRLLNPWKDREWTGPWSNTSPMWKGISVEDWEKMGVKFKQEGEFWMSWDDFLTYFTRVELCHIINTSFFSMSKAWHESVLHSAWTTSGRNGGGDFASATVLSNPQYMFDINSHEDTIMISLDQHDVKGRDALMDNINTIGFHVMKVEANRRFRCHVTGKLKFSSEFKKLRSAYGTKDLVRGRYVIIPCTQEKDKVGEFILRLYTPYKPAATELTEDVPIVSCPCIAPYRMVTTITVETCADLLLEDIDTTPDPFVIIKCEGEKVQSYHESQTHNPEFNFMATFYRKKPAVPIFIEVMHKKKFGSELISTGACDENGTETGERKELVLSAKDKTMNLAKTGKMIVFVRSSFDLAAL</sequence>
<feature type="active site" evidence="5">
    <location>
        <position position="237"/>
    </location>
</feature>
<reference evidence="9 10" key="1">
    <citation type="journal article" date="2023" name="Sci. Data">
        <title>Genome assembly of the Korean intertidal mud-creeper Batillaria attramentaria.</title>
        <authorList>
            <person name="Patra A.K."/>
            <person name="Ho P.T."/>
            <person name="Jun S."/>
            <person name="Lee S.J."/>
            <person name="Kim Y."/>
            <person name="Won Y.J."/>
        </authorList>
    </citation>
    <scope>NUCLEOTIDE SEQUENCE [LARGE SCALE GENOMIC DNA]</scope>
    <source>
        <strain evidence="9">Wonlab-2016</strain>
    </source>
</reference>
<comment type="caution">
    <text evidence="6">Lacks conserved residue(s) required for the propagation of feature annotation.</text>
</comment>
<dbReference type="Pfam" id="PF01067">
    <property type="entry name" value="Calpain_III"/>
    <property type="match status" value="1"/>
</dbReference>
<feature type="domain" description="C2" evidence="7">
    <location>
        <begin position="445"/>
        <end position="559"/>
    </location>
</feature>
<dbReference type="InterPro" id="IPR001300">
    <property type="entry name" value="Peptidase_C2_calpain_cat"/>
</dbReference>
<dbReference type="InterPro" id="IPR035892">
    <property type="entry name" value="C2_domain_sf"/>
</dbReference>
<dbReference type="PANTHER" id="PTHR10183:SF379">
    <property type="entry name" value="CALPAIN-5"/>
    <property type="match status" value="1"/>
</dbReference>
<dbReference type="InterPro" id="IPR038765">
    <property type="entry name" value="Papain-like_cys_pep_sf"/>
</dbReference>
<proteinExistence type="inferred from homology"/>
<keyword evidence="2" id="KW-0645">Protease</keyword>
<dbReference type="InterPro" id="IPR022684">
    <property type="entry name" value="Calpain_cysteine_protease"/>
</dbReference>
<evidence type="ECO:0000259" key="8">
    <source>
        <dbReference type="PROSITE" id="PS50203"/>
    </source>
</evidence>
<feature type="domain" description="Calpain catalytic" evidence="8">
    <location>
        <begin position="13"/>
        <end position="296"/>
    </location>
</feature>
<evidence type="ECO:0000256" key="1">
    <source>
        <dbReference type="ARBA" id="ARBA00007623"/>
    </source>
</evidence>
<organism evidence="9 10">
    <name type="scientific">Batillaria attramentaria</name>
    <dbReference type="NCBI Taxonomy" id="370345"/>
    <lineage>
        <taxon>Eukaryota</taxon>
        <taxon>Metazoa</taxon>
        <taxon>Spiralia</taxon>
        <taxon>Lophotrochozoa</taxon>
        <taxon>Mollusca</taxon>
        <taxon>Gastropoda</taxon>
        <taxon>Caenogastropoda</taxon>
        <taxon>Sorbeoconcha</taxon>
        <taxon>Cerithioidea</taxon>
        <taxon>Batillariidae</taxon>
        <taxon>Batillaria</taxon>
    </lineage>
</organism>
<dbReference type="Pfam" id="PF00648">
    <property type="entry name" value="Peptidase_C2"/>
    <property type="match status" value="2"/>
</dbReference>
<dbReference type="AlphaFoldDB" id="A0ABD0KSY4"/>
<name>A0ABD0KSY4_9CAEN</name>
<accession>A0ABD0KSY4</accession>
<comment type="similarity">
    <text evidence="1">Belongs to the peptidase C2 family.</text>
</comment>
<dbReference type="SMART" id="SM00230">
    <property type="entry name" value="CysPc"/>
    <property type="match status" value="1"/>
</dbReference>
<dbReference type="EMBL" id="JACVVK020000132">
    <property type="protein sequence ID" value="KAK7489940.1"/>
    <property type="molecule type" value="Genomic_DNA"/>
</dbReference>